<dbReference type="EMBL" id="KN825405">
    <property type="protein sequence ID" value="KIK91278.1"/>
    <property type="molecule type" value="Genomic_DNA"/>
</dbReference>
<proteinExistence type="predicted"/>
<dbReference type="InParanoid" id="A0A0D0DJI7"/>
<dbReference type="STRING" id="930991.A0A0D0DJI7"/>
<accession>A0A0D0DJI7</accession>
<organism evidence="1 2">
    <name type="scientific">Paxillus rubicundulus Ve08.2h10</name>
    <dbReference type="NCBI Taxonomy" id="930991"/>
    <lineage>
        <taxon>Eukaryota</taxon>
        <taxon>Fungi</taxon>
        <taxon>Dikarya</taxon>
        <taxon>Basidiomycota</taxon>
        <taxon>Agaricomycotina</taxon>
        <taxon>Agaricomycetes</taxon>
        <taxon>Agaricomycetidae</taxon>
        <taxon>Boletales</taxon>
        <taxon>Paxilineae</taxon>
        <taxon>Paxillaceae</taxon>
        <taxon>Paxillus</taxon>
    </lineage>
</organism>
<dbReference type="HOGENOM" id="CLU_006344_6_3_1"/>
<protein>
    <submittedName>
        <fullName evidence="1">Uncharacterized protein</fullName>
    </submittedName>
</protein>
<dbReference type="Proteomes" id="UP000054538">
    <property type="component" value="Unassembled WGS sequence"/>
</dbReference>
<dbReference type="AlphaFoldDB" id="A0A0D0DJI7"/>
<name>A0A0D0DJI7_9AGAM</name>
<reference evidence="1 2" key="1">
    <citation type="submission" date="2014-04" db="EMBL/GenBank/DDBJ databases">
        <authorList>
            <consortium name="DOE Joint Genome Institute"/>
            <person name="Kuo A."/>
            <person name="Kohler A."/>
            <person name="Jargeat P."/>
            <person name="Nagy L.G."/>
            <person name="Floudas D."/>
            <person name="Copeland A."/>
            <person name="Barry K.W."/>
            <person name="Cichocki N."/>
            <person name="Veneault-Fourrey C."/>
            <person name="LaButti K."/>
            <person name="Lindquist E.A."/>
            <person name="Lipzen A."/>
            <person name="Lundell T."/>
            <person name="Morin E."/>
            <person name="Murat C."/>
            <person name="Sun H."/>
            <person name="Tunlid A."/>
            <person name="Henrissat B."/>
            <person name="Grigoriev I.V."/>
            <person name="Hibbett D.S."/>
            <person name="Martin F."/>
            <person name="Nordberg H.P."/>
            <person name="Cantor M.N."/>
            <person name="Hua S.X."/>
        </authorList>
    </citation>
    <scope>NUCLEOTIDE SEQUENCE [LARGE SCALE GENOMIC DNA]</scope>
    <source>
        <strain evidence="1 2">Ve08.2h10</strain>
    </source>
</reference>
<gene>
    <name evidence="1" type="ORF">PAXRUDRAFT_149829</name>
</gene>
<keyword evidence="2" id="KW-1185">Reference proteome</keyword>
<dbReference type="OrthoDB" id="3246013at2759"/>
<reference evidence="2" key="2">
    <citation type="submission" date="2015-01" db="EMBL/GenBank/DDBJ databases">
        <title>Evolutionary Origins and Diversification of the Mycorrhizal Mutualists.</title>
        <authorList>
            <consortium name="DOE Joint Genome Institute"/>
            <consortium name="Mycorrhizal Genomics Consortium"/>
            <person name="Kohler A."/>
            <person name="Kuo A."/>
            <person name="Nagy L.G."/>
            <person name="Floudas D."/>
            <person name="Copeland A."/>
            <person name="Barry K.W."/>
            <person name="Cichocki N."/>
            <person name="Veneault-Fourrey C."/>
            <person name="LaButti K."/>
            <person name="Lindquist E.A."/>
            <person name="Lipzen A."/>
            <person name="Lundell T."/>
            <person name="Morin E."/>
            <person name="Murat C."/>
            <person name="Riley R."/>
            <person name="Ohm R."/>
            <person name="Sun H."/>
            <person name="Tunlid A."/>
            <person name="Henrissat B."/>
            <person name="Grigoriev I.V."/>
            <person name="Hibbett D.S."/>
            <person name="Martin F."/>
        </authorList>
    </citation>
    <scope>NUCLEOTIDE SEQUENCE [LARGE SCALE GENOMIC DNA]</scope>
    <source>
        <strain evidence="2">Ve08.2h10</strain>
    </source>
</reference>
<sequence>SIFEDTGVHPDGISIPWIHSLQHYHEMVQLFGAPNGISSSIVESKHICEVKKLWRKSNKHNALGQMLVTNQHLDKLAWYRADCLAKGECQYVSLIFVNL</sequence>
<evidence type="ECO:0000313" key="2">
    <source>
        <dbReference type="Proteomes" id="UP000054538"/>
    </source>
</evidence>
<evidence type="ECO:0000313" key="1">
    <source>
        <dbReference type="EMBL" id="KIK91278.1"/>
    </source>
</evidence>
<feature type="non-terminal residue" evidence="1">
    <location>
        <position position="1"/>
    </location>
</feature>